<keyword evidence="1" id="KW-0808">Transferase</keyword>
<gene>
    <name evidence="1" type="ORF">D3H84_02465</name>
</gene>
<protein>
    <submittedName>
        <fullName evidence="1">5-methyltetrahydropteroyltriglutamate--homocysteine S-methyltransferase</fullName>
        <ecNumber evidence="1">2.1.1.14</ecNumber>
    </submittedName>
</protein>
<dbReference type="SUPFAM" id="SSF51726">
    <property type="entry name" value="UROD/MetE-like"/>
    <property type="match status" value="1"/>
</dbReference>
<reference evidence="1" key="1">
    <citation type="submission" date="2018-09" db="EMBL/GenBank/DDBJ databases">
        <authorList>
            <consortium name="NARMS: The National Antimicrobial Resistance Monitoring System"/>
        </authorList>
    </citation>
    <scope>NUCLEOTIDE SEQUENCE</scope>
    <source>
        <strain evidence="1">FSIS11813124</strain>
    </source>
</reference>
<comment type="caution">
    <text evidence="1">The sequence shown here is derived from an EMBL/GenBank/DDBJ whole genome shotgun (WGS) entry which is preliminary data.</text>
</comment>
<dbReference type="GO" id="GO:0003871">
    <property type="term" value="F:5-methyltetrahydropteroyltriglutamate-homocysteine S-methyltransferase activity"/>
    <property type="evidence" value="ECO:0007669"/>
    <property type="project" value="UniProtKB-EC"/>
</dbReference>
<evidence type="ECO:0000313" key="1">
    <source>
        <dbReference type="EMBL" id="EAM0446919.1"/>
    </source>
</evidence>
<dbReference type="InterPro" id="IPR038071">
    <property type="entry name" value="UROD/MetE-like_sf"/>
</dbReference>
<sequence length="370" mass="43017">MKLDQVGSFLRPKILKEARENFALRKIDEEQLRSIEDSCIRDLLEECDKAGIYYLSDGELRRSWWHLDFYWGFGGIKKIKKEKGYIFKGIETRAEGIEIESKIECNNHPFLKDFERLMQIAKGLKIDTNRLKLTIPSPSMLLYMLFIRGDKNTEFNYYGKDFTKLKNDILNAYENFYKEFEALGGVYLQLDDTSFGSLCDYEFCALNEINTDDICEEYVDFLNESLKTMPKNIMSAIHICRGNYRSRYVASGGYMKVAKKLFGELRVDKFFLEFDDERAGNFEPLKYINDQIAVLGILTSKTNESPSVEELKARVKIAAQFLNPKQIEISTQCGFSSTEEGNEIFTHSQWEKIKLLKQVLSELENEGFFS</sequence>
<accession>A0A5T2CSB9</accession>
<keyword evidence="1" id="KW-0489">Methyltransferase</keyword>
<name>A0A5T2CSB9_CAMCO</name>
<dbReference type="InterPro" id="IPR002629">
    <property type="entry name" value="Met_Synth_C/arc"/>
</dbReference>
<dbReference type="CDD" id="cd03311">
    <property type="entry name" value="CIMS_C_terminal_like"/>
    <property type="match status" value="1"/>
</dbReference>
<organism evidence="1">
    <name type="scientific">Campylobacter coli</name>
    <dbReference type="NCBI Taxonomy" id="195"/>
    <lineage>
        <taxon>Bacteria</taxon>
        <taxon>Pseudomonadati</taxon>
        <taxon>Campylobacterota</taxon>
        <taxon>Epsilonproteobacteria</taxon>
        <taxon>Campylobacterales</taxon>
        <taxon>Campylobacteraceae</taxon>
        <taxon>Campylobacter</taxon>
    </lineage>
</organism>
<dbReference type="GO" id="GO:0009086">
    <property type="term" value="P:methionine biosynthetic process"/>
    <property type="evidence" value="ECO:0007669"/>
    <property type="project" value="InterPro"/>
</dbReference>
<dbReference type="GO" id="GO:0008270">
    <property type="term" value="F:zinc ion binding"/>
    <property type="evidence" value="ECO:0007669"/>
    <property type="project" value="InterPro"/>
</dbReference>
<dbReference type="EC" id="2.1.1.14" evidence="1"/>
<dbReference type="RefSeq" id="WP_002837621.1">
    <property type="nucleotide sequence ID" value="NZ_JAQOPF010000001.1"/>
</dbReference>
<dbReference type="PANTHER" id="PTHR43844">
    <property type="entry name" value="METHIONINE SYNTHASE"/>
    <property type="match status" value="1"/>
</dbReference>
<dbReference type="EMBL" id="AACTJP010000004">
    <property type="protein sequence ID" value="EAM0446919.1"/>
    <property type="molecule type" value="Genomic_DNA"/>
</dbReference>
<dbReference type="NCBIfam" id="NF005085">
    <property type="entry name" value="PRK06520.1"/>
    <property type="match status" value="1"/>
</dbReference>
<dbReference type="Gene3D" id="3.20.20.210">
    <property type="match status" value="1"/>
</dbReference>
<dbReference type="GO" id="GO:0032259">
    <property type="term" value="P:methylation"/>
    <property type="evidence" value="ECO:0007669"/>
    <property type="project" value="UniProtKB-KW"/>
</dbReference>
<dbReference type="AlphaFoldDB" id="A0A5T2CSB9"/>
<dbReference type="PANTHER" id="PTHR43844:SF1">
    <property type="entry name" value="METHIONINE SYNTHASE"/>
    <property type="match status" value="1"/>
</dbReference>
<proteinExistence type="predicted"/>